<reference evidence="1 2" key="1">
    <citation type="submission" date="2020-02" db="EMBL/GenBank/DDBJ databases">
        <authorList>
            <person name="Ferguson B K."/>
        </authorList>
    </citation>
    <scope>NUCLEOTIDE SEQUENCE [LARGE SCALE GENOMIC DNA]</scope>
</reference>
<dbReference type="EMBL" id="CADCXU010025186">
    <property type="protein sequence ID" value="CAB0012292.1"/>
    <property type="molecule type" value="Genomic_DNA"/>
</dbReference>
<organism evidence="1 2">
    <name type="scientific">Nesidiocoris tenuis</name>
    <dbReference type="NCBI Taxonomy" id="355587"/>
    <lineage>
        <taxon>Eukaryota</taxon>
        <taxon>Metazoa</taxon>
        <taxon>Ecdysozoa</taxon>
        <taxon>Arthropoda</taxon>
        <taxon>Hexapoda</taxon>
        <taxon>Insecta</taxon>
        <taxon>Pterygota</taxon>
        <taxon>Neoptera</taxon>
        <taxon>Paraneoptera</taxon>
        <taxon>Hemiptera</taxon>
        <taxon>Heteroptera</taxon>
        <taxon>Panheteroptera</taxon>
        <taxon>Cimicomorpha</taxon>
        <taxon>Miridae</taxon>
        <taxon>Dicyphina</taxon>
        <taxon>Nesidiocoris</taxon>
    </lineage>
</organism>
<sequence length="81" mass="9387">MNGNRIEWLKKAKVSSGQKGKKGILRFNVNLSIWKYCNSPKIKNRNGASEKPFTYKPREEQNTTHSFHNFVRGDNYAIQGE</sequence>
<evidence type="ECO:0000313" key="2">
    <source>
        <dbReference type="Proteomes" id="UP000479000"/>
    </source>
</evidence>
<evidence type="ECO:0000313" key="1">
    <source>
        <dbReference type="EMBL" id="CAB0012292.1"/>
    </source>
</evidence>
<keyword evidence="2" id="KW-1185">Reference proteome</keyword>
<protein>
    <submittedName>
        <fullName evidence="1">Uncharacterized protein</fullName>
    </submittedName>
</protein>
<name>A0A6H5H9F0_9HEMI</name>
<gene>
    <name evidence="1" type="ORF">NTEN_LOCUS17052</name>
</gene>
<feature type="non-terminal residue" evidence="1">
    <location>
        <position position="81"/>
    </location>
</feature>
<dbReference type="Proteomes" id="UP000479000">
    <property type="component" value="Unassembled WGS sequence"/>
</dbReference>
<accession>A0A6H5H9F0</accession>
<proteinExistence type="predicted"/>
<dbReference type="AlphaFoldDB" id="A0A6H5H9F0"/>